<dbReference type="InterPro" id="IPR008966">
    <property type="entry name" value="Adhesion_dom_sf"/>
</dbReference>
<dbReference type="Proteomes" id="UP001246690">
    <property type="component" value="Chromosome"/>
</dbReference>
<dbReference type="SUPFAM" id="SSF49401">
    <property type="entry name" value="Bacterial adhesins"/>
    <property type="match status" value="1"/>
</dbReference>
<proteinExistence type="predicted"/>
<protein>
    <recommendedName>
        <fullName evidence="3">Fimbrial protein</fullName>
    </recommendedName>
</protein>
<gene>
    <name evidence="1" type="ORF">RHD99_17360</name>
</gene>
<organism evidence="1 2">
    <name type="scientific">Buttiauxella selenatireducens</name>
    <dbReference type="NCBI Taxonomy" id="3073902"/>
    <lineage>
        <taxon>Bacteria</taxon>
        <taxon>Pseudomonadati</taxon>
        <taxon>Pseudomonadota</taxon>
        <taxon>Gammaproteobacteria</taxon>
        <taxon>Enterobacterales</taxon>
        <taxon>Enterobacteriaceae</taxon>
        <taxon>Buttiauxella</taxon>
    </lineage>
</organism>
<dbReference type="EMBL" id="CP133838">
    <property type="protein sequence ID" value="WMY73218.1"/>
    <property type="molecule type" value="Genomic_DNA"/>
</dbReference>
<dbReference type="RefSeq" id="WP_309875523.1">
    <property type="nucleotide sequence ID" value="NZ_CP133838.1"/>
</dbReference>
<sequence length="309" mass="33176">MSLLFSNQALALRCQSADNGSFYFTENIGSIAVPQSVPDGTVIWRSENRTMNVTCWKDRAGAAENVYLYPNPDRVPLGAGIEYGIVLNGSDINMSAMQVPLPIVVPVCNFTPDVCKSSYPTNFTFSYNVYIKKKGTMSGNYSGWDYFSVFQLDGVGGLNVVENFRYNNIGLTGIRFLPCSANLSVTPSSITFDSVNSFNAVVGQPAAADKTFTASVTKDCAAPFKLTAQYTSPSPLADSTGLNLGNGLKLGLVNNSTGQPVDFSNVTAFADMTSAMSASIPFTTKLTYLNTTPTVGNYSTSITITVYYN</sequence>
<keyword evidence="2" id="KW-1185">Reference proteome</keyword>
<accession>A0ABY9S6R9</accession>
<name>A0ABY9S6R9_9ENTR</name>
<evidence type="ECO:0000313" key="1">
    <source>
        <dbReference type="EMBL" id="WMY73218.1"/>
    </source>
</evidence>
<evidence type="ECO:0000313" key="2">
    <source>
        <dbReference type="Proteomes" id="UP001246690"/>
    </source>
</evidence>
<evidence type="ECO:0008006" key="3">
    <source>
        <dbReference type="Google" id="ProtNLM"/>
    </source>
</evidence>
<reference evidence="1 2" key="1">
    <citation type="submission" date="2023-09" db="EMBL/GenBank/DDBJ databases">
        <title>Buttiauxella selenatireducens sp. nov., isolated from the rhizosphere of Cardamine hupingshanesis.</title>
        <authorList>
            <person name="Zhang S."/>
            <person name="Xu Z."/>
            <person name="Wang H."/>
            <person name="Guo Y."/>
        </authorList>
    </citation>
    <scope>NUCLEOTIDE SEQUENCE [LARGE SCALE GENOMIC DNA]</scope>
    <source>
        <strain evidence="1 2">R73</strain>
    </source>
</reference>